<evidence type="ECO:0000313" key="4">
    <source>
        <dbReference type="EMBL" id="SFF37694.1"/>
    </source>
</evidence>
<dbReference type="Gene3D" id="1.10.10.60">
    <property type="entry name" value="Homeodomain-like"/>
    <property type="match status" value="1"/>
</dbReference>
<dbReference type="GO" id="GO:0000976">
    <property type="term" value="F:transcription cis-regulatory region binding"/>
    <property type="evidence" value="ECO:0007669"/>
    <property type="project" value="TreeGrafter"/>
</dbReference>
<dbReference type="GO" id="GO:0003700">
    <property type="term" value="F:DNA-binding transcription factor activity"/>
    <property type="evidence" value="ECO:0007669"/>
    <property type="project" value="TreeGrafter"/>
</dbReference>
<dbReference type="InterPro" id="IPR050109">
    <property type="entry name" value="HTH-type_TetR-like_transc_reg"/>
</dbReference>
<dbReference type="Pfam" id="PF00440">
    <property type="entry name" value="TetR_N"/>
    <property type="match status" value="1"/>
</dbReference>
<dbReference type="InterPro" id="IPR009057">
    <property type="entry name" value="Homeodomain-like_sf"/>
</dbReference>
<dbReference type="AlphaFoldDB" id="A0A1I2I672"/>
<name>A0A1I2I672_9ACTN</name>
<dbReference type="PANTHER" id="PTHR30055:SF226">
    <property type="entry name" value="HTH-TYPE TRANSCRIPTIONAL REGULATOR PKSA"/>
    <property type="match status" value="1"/>
</dbReference>
<protein>
    <submittedName>
        <fullName evidence="4">DNA-binding transcriptional regulator, AcrR family</fullName>
    </submittedName>
</protein>
<keyword evidence="1 2" id="KW-0238">DNA-binding</keyword>
<evidence type="ECO:0000256" key="2">
    <source>
        <dbReference type="PROSITE-ProRule" id="PRU00335"/>
    </source>
</evidence>
<dbReference type="Gene3D" id="1.10.357.10">
    <property type="entry name" value="Tetracycline Repressor, domain 2"/>
    <property type="match status" value="1"/>
</dbReference>
<evidence type="ECO:0000313" key="5">
    <source>
        <dbReference type="Proteomes" id="UP000199645"/>
    </source>
</evidence>
<evidence type="ECO:0000259" key="3">
    <source>
        <dbReference type="PROSITE" id="PS50977"/>
    </source>
</evidence>
<dbReference type="Proteomes" id="UP000199645">
    <property type="component" value="Unassembled WGS sequence"/>
</dbReference>
<organism evidence="4 5">
    <name type="scientific">Actinoplanes philippinensis</name>
    <dbReference type="NCBI Taxonomy" id="35752"/>
    <lineage>
        <taxon>Bacteria</taxon>
        <taxon>Bacillati</taxon>
        <taxon>Actinomycetota</taxon>
        <taxon>Actinomycetes</taxon>
        <taxon>Micromonosporales</taxon>
        <taxon>Micromonosporaceae</taxon>
        <taxon>Actinoplanes</taxon>
    </lineage>
</organism>
<dbReference type="EMBL" id="FONV01000009">
    <property type="protein sequence ID" value="SFF37694.1"/>
    <property type="molecule type" value="Genomic_DNA"/>
</dbReference>
<keyword evidence="5" id="KW-1185">Reference proteome</keyword>
<dbReference type="STRING" id="35752.SAMN05421541_109347"/>
<accession>A0A1I2I672</accession>
<dbReference type="SUPFAM" id="SSF46689">
    <property type="entry name" value="Homeodomain-like"/>
    <property type="match status" value="1"/>
</dbReference>
<dbReference type="PROSITE" id="PS50977">
    <property type="entry name" value="HTH_TETR_2"/>
    <property type="match status" value="1"/>
</dbReference>
<gene>
    <name evidence="4" type="ORF">SAMN05421541_109347</name>
</gene>
<dbReference type="PANTHER" id="PTHR30055">
    <property type="entry name" value="HTH-TYPE TRANSCRIPTIONAL REGULATOR RUTR"/>
    <property type="match status" value="1"/>
</dbReference>
<feature type="domain" description="HTH tetR-type" evidence="3">
    <location>
        <begin position="29"/>
        <end position="89"/>
    </location>
</feature>
<sequence>MRGVVCGCPMIDGMPAASSPVNRRSEYARMTREAILDTARSLFTAQGYYATKVEQIAEAARVAPATVYAVGGGKSGLLRTLIETSVNSADNARLLADIEAATDPGHLIRLVVSATRTRFGEWSTLMRQVVAAAPQEPAVREAMEIAHEGLRGGLRVTADRLSALGALRDGLDAAEAADILWLYLCNAAYFVRGDDLGWPLDRSEAWLNVVLPRELLGGEPAR</sequence>
<evidence type="ECO:0000256" key="1">
    <source>
        <dbReference type="ARBA" id="ARBA00023125"/>
    </source>
</evidence>
<feature type="DNA-binding region" description="H-T-H motif" evidence="2">
    <location>
        <begin position="52"/>
        <end position="71"/>
    </location>
</feature>
<dbReference type="PRINTS" id="PR00455">
    <property type="entry name" value="HTHTETR"/>
</dbReference>
<proteinExistence type="predicted"/>
<dbReference type="InterPro" id="IPR001647">
    <property type="entry name" value="HTH_TetR"/>
</dbReference>
<reference evidence="4 5" key="1">
    <citation type="submission" date="2016-10" db="EMBL/GenBank/DDBJ databases">
        <authorList>
            <person name="de Groot N.N."/>
        </authorList>
    </citation>
    <scope>NUCLEOTIDE SEQUENCE [LARGE SCALE GENOMIC DNA]</scope>
    <source>
        <strain evidence="4 5">DSM 43019</strain>
    </source>
</reference>